<organism evidence="11 12">
    <name type="scientific">Patella caerulea</name>
    <name type="common">Rayed Mediterranean limpet</name>
    <dbReference type="NCBI Taxonomy" id="87958"/>
    <lineage>
        <taxon>Eukaryota</taxon>
        <taxon>Metazoa</taxon>
        <taxon>Spiralia</taxon>
        <taxon>Lophotrochozoa</taxon>
        <taxon>Mollusca</taxon>
        <taxon>Gastropoda</taxon>
        <taxon>Patellogastropoda</taxon>
        <taxon>Patelloidea</taxon>
        <taxon>Patellidae</taxon>
        <taxon>Patella</taxon>
    </lineage>
</organism>
<feature type="transmembrane region" description="Helical" evidence="8">
    <location>
        <begin position="450"/>
        <end position="468"/>
    </location>
</feature>
<dbReference type="Pfam" id="PF01699">
    <property type="entry name" value="Na_Ca_ex"/>
    <property type="match status" value="2"/>
</dbReference>
<feature type="domain" description="Sodium/calcium exchanger membrane region" evidence="10">
    <location>
        <begin position="453"/>
        <end position="602"/>
    </location>
</feature>
<keyword evidence="4" id="KW-0109">Calcium transport</keyword>
<dbReference type="AlphaFoldDB" id="A0AAN8K4N5"/>
<evidence type="ECO:0000256" key="4">
    <source>
        <dbReference type="ARBA" id="ARBA00022568"/>
    </source>
</evidence>
<keyword evidence="9" id="KW-0732">Signal</keyword>
<keyword evidence="6 8" id="KW-1133">Transmembrane helix</keyword>
<keyword evidence="4" id="KW-0406">Ion transport</keyword>
<name>A0AAN8K4N5_PATCE</name>
<dbReference type="GO" id="GO:0005432">
    <property type="term" value="F:calcium:sodium antiporter activity"/>
    <property type="evidence" value="ECO:0007669"/>
    <property type="project" value="TreeGrafter"/>
</dbReference>
<feature type="transmembrane region" description="Helical" evidence="8">
    <location>
        <begin position="558"/>
        <end position="579"/>
    </location>
</feature>
<dbReference type="InterPro" id="IPR044880">
    <property type="entry name" value="NCX_ion-bd_dom_sf"/>
</dbReference>
<feature type="transmembrane region" description="Helical" evidence="8">
    <location>
        <begin position="517"/>
        <end position="538"/>
    </location>
</feature>
<feature type="domain" description="Sodium/calcium exchanger membrane region" evidence="10">
    <location>
        <begin position="140"/>
        <end position="277"/>
    </location>
</feature>
<evidence type="ECO:0000256" key="3">
    <source>
        <dbReference type="ARBA" id="ARBA00022449"/>
    </source>
</evidence>
<dbReference type="InterPro" id="IPR004837">
    <property type="entry name" value="NaCa_Exmemb"/>
</dbReference>
<feature type="transmembrane region" description="Helical" evidence="8">
    <location>
        <begin position="201"/>
        <end position="222"/>
    </location>
</feature>
<evidence type="ECO:0000256" key="1">
    <source>
        <dbReference type="ARBA" id="ARBA00004141"/>
    </source>
</evidence>
<feature type="transmembrane region" description="Helical" evidence="8">
    <location>
        <begin position="234"/>
        <end position="253"/>
    </location>
</feature>
<evidence type="ECO:0000313" key="11">
    <source>
        <dbReference type="EMBL" id="KAK6184354.1"/>
    </source>
</evidence>
<feature type="chain" id="PRO_5042887158" description="Sodium/calcium exchanger membrane region domain-containing protein" evidence="9">
    <location>
        <begin position="28"/>
        <end position="613"/>
    </location>
</feature>
<reference evidence="11 12" key="1">
    <citation type="submission" date="2024-01" db="EMBL/GenBank/DDBJ databases">
        <title>The genome of the rayed Mediterranean limpet Patella caerulea (Linnaeus, 1758).</title>
        <authorList>
            <person name="Anh-Thu Weber A."/>
            <person name="Halstead-Nussloch G."/>
        </authorList>
    </citation>
    <scope>NUCLEOTIDE SEQUENCE [LARGE SCALE GENOMIC DNA]</scope>
    <source>
        <strain evidence="11">AATW-2023a</strain>
        <tissue evidence="11">Whole specimen</tissue>
    </source>
</reference>
<sequence>MGHESHVWKIVFTACVLIAEMSPVVNLQSQFVNDSMLDGLVKRNRKASVQNFINNDLQLPLNKGKLKEIGNINSNGSDGEESPNNVECRAFHNMNITDICSFVNQTADCDIDEGFIRYTSFVYCDFAEHLLPLGLVIVFIWWVFLFIGLAVTADDFFCPALTVISKTLGLSVTFLAFGNGAPDIFSSIAAIGNASNGDAGLALGALLGAGVFVTTVVAGVIAIVRPFDAMQRPFLRDVIFYLAAVFWTFYILWKKEITKYESIGFILLYVFYVVVVVAGRYIYQKQRGLPTPPVTVVTNQTISDERRPLLNTEACKLTNYVQDTVSIEQEYIHPLARFFNSVNPIDHDKWVKAGCFVRFYEVFKCPVVFVLKLTIPVVDYEDEVNHNWSRHLNSLHCTVGPLFAIFATNLGWKTIGNVYPVWALVLPVGVILSLVVFFTSNNNQYPRYHAVFAYLGFLVSVIWIYCIANEVVNILQMFGIVFNISNAILGLTFLAWGNSIGDLIADTAMAKQGYPRMGISACFGGPLFNLLLGIGIPFTIGTFKNGGSYALNVTLEEIVLAGFLAFSLVSSLIIVPLSGFRMTRAWGIYLMVLYCVFLLVALLTETGVIHGHL</sequence>
<dbReference type="Proteomes" id="UP001347796">
    <property type="component" value="Unassembled WGS sequence"/>
</dbReference>
<evidence type="ECO:0000259" key="10">
    <source>
        <dbReference type="Pfam" id="PF01699"/>
    </source>
</evidence>
<keyword evidence="5 8" id="KW-0812">Transmembrane</keyword>
<proteinExistence type="predicted"/>
<accession>A0AAN8K4N5</accession>
<feature type="signal peptide" evidence="9">
    <location>
        <begin position="1"/>
        <end position="27"/>
    </location>
</feature>
<dbReference type="PANTHER" id="PTHR12266">
    <property type="entry name" value="NA+/CA2+ K+ INDEPENDENT EXCHANGER"/>
    <property type="match status" value="1"/>
</dbReference>
<protein>
    <recommendedName>
        <fullName evidence="10">Sodium/calcium exchanger membrane region domain-containing protein</fullName>
    </recommendedName>
</protein>
<evidence type="ECO:0000256" key="5">
    <source>
        <dbReference type="ARBA" id="ARBA00022692"/>
    </source>
</evidence>
<evidence type="ECO:0000256" key="7">
    <source>
        <dbReference type="ARBA" id="ARBA00023136"/>
    </source>
</evidence>
<keyword evidence="7 8" id="KW-0472">Membrane</keyword>
<dbReference type="EMBL" id="JAZGQO010000006">
    <property type="protein sequence ID" value="KAK6184354.1"/>
    <property type="molecule type" value="Genomic_DNA"/>
</dbReference>
<dbReference type="PANTHER" id="PTHR12266:SF0">
    <property type="entry name" value="MITOCHONDRIAL SODIUM_CALCIUM EXCHANGER PROTEIN"/>
    <property type="match status" value="1"/>
</dbReference>
<feature type="transmembrane region" description="Helical" evidence="8">
    <location>
        <begin position="586"/>
        <end position="604"/>
    </location>
</feature>
<feature type="transmembrane region" description="Helical" evidence="8">
    <location>
        <begin position="130"/>
        <end position="151"/>
    </location>
</feature>
<dbReference type="InterPro" id="IPR051359">
    <property type="entry name" value="CaCA_antiporter"/>
</dbReference>
<feature type="transmembrane region" description="Helical" evidence="8">
    <location>
        <begin position="163"/>
        <end position="181"/>
    </location>
</feature>
<feature type="transmembrane region" description="Helical" evidence="8">
    <location>
        <begin position="474"/>
        <end position="496"/>
    </location>
</feature>
<comment type="caution">
    <text evidence="11">The sequence shown here is derived from an EMBL/GenBank/DDBJ whole genome shotgun (WGS) entry which is preliminary data.</text>
</comment>
<keyword evidence="2" id="KW-0813">Transport</keyword>
<feature type="transmembrane region" description="Helical" evidence="8">
    <location>
        <begin position="418"/>
        <end position="438"/>
    </location>
</feature>
<feature type="transmembrane region" description="Helical" evidence="8">
    <location>
        <begin position="265"/>
        <end position="283"/>
    </location>
</feature>
<gene>
    <name evidence="11" type="ORF">SNE40_006841</name>
</gene>
<comment type="subcellular location">
    <subcellularLocation>
        <location evidence="1">Membrane</location>
        <topology evidence="1">Multi-pass membrane protein</topology>
    </subcellularLocation>
</comment>
<keyword evidence="3" id="KW-0050">Antiport</keyword>
<dbReference type="Gene3D" id="1.20.1420.30">
    <property type="entry name" value="NCX, central ion-binding region"/>
    <property type="match status" value="2"/>
</dbReference>
<dbReference type="GO" id="GO:0016020">
    <property type="term" value="C:membrane"/>
    <property type="evidence" value="ECO:0007669"/>
    <property type="project" value="UniProtKB-SubCell"/>
</dbReference>
<keyword evidence="12" id="KW-1185">Reference proteome</keyword>
<evidence type="ECO:0000256" key="2">
    <source>
        <dbReference type="ARBA" id="ARBA00022448"/>
    </source>
</evidence>
<evidence type="ECO:0000313" key="12">
    <source>
        <dbReference type="Proteomes" id="UP001347796"/>
    </source>
</evidence>
<dbReference type="GO" id="GO:0006874">
    <property type="term" value="P:intracellular calcium ion homeostasis"/>
    <property type="evidence" value="ECO:0007669"/>
    <property type="project" value="TreeGrafter"/>
</dbReference>
<evidence type="ECO:0000256" key="9">
    <source>
        <dbReference type="SAM" id="SignalP"/>
    </source>
</evidence>
<keyword evidence="4" id="KW-0106">Calcium</keyword>
<evidence type="ECO:0000256" key="8">
    <source>
        <dbReference type="SAM" id="Phobius"/>
    </source>
</evidence>
<evidence type="ECO:0000256" key="6">
    <source>
        <dbReference type="ARBA" id="ARBA00022989"/>
    </source>
</evidence>